<dbReference type="Pfam" id="PF00984">
    <property type="entry name" value="UDPG_MGDP_dh"/>
    <property type="match status" value="1"/>
</dbReference>
<dbReference type="InterPro" id="IPR036291">
    <property type="entry name" value="NAD(P)-bd_dom_sf"/>
</dbReference>
<evidence type="ECO:0000313" key="8">
    <source>
        <dbReference type="Proteomes" id="UP000002964"/>
    </source>
</evidence>
<gene>
    <name evidence="7" type="ORF">Thi970DRAFT_02581</name>
</gene>
<evidence type="ECO:0000256" key="5">
    <source>
        <dbReference type="SAM" id="MobiDB-lite"/>
    </source>
</evidence>
<dbReference type="InterPro" id="IPR014027">
    <property type="entry name" value="UDP-Glc/GDP-Man_DH_C"/>
</dbReference>
<dbReference type="InterPro" id="IPR014026">
    <property type="entry name" value="UDP-Glc/GDP-Man_DH_dimer"/>
</dbReference>
<sequence length="444" mass="50127">MTALYELAVVGIGRVGLPLALLFASRGLRVLGIDRDLGIIEGARAGKMPFMETGCQELLASGLEFFTTDSVADAADAAAVIITVGTPFVEHFEMNLGHLNAVLKVLIPRLREGQLVILRSTVVVGTTEFVQRRIEVERGWQVGREFFLAYAPERILEGRALEEMSRLPQPIGAMDDGSWERADRLFKQLTHETFRVTFRGAELVKLFCNTSRYVYFALVNYFFMVARQFDEDIHELLDVTNRDYPRPILYSPGFSAGPCLRKDFAMISELFPQTDLFTAAWRINESMPKVIVDELHERADLRRSRVAVLGFTFKADSDDIRDSLIPKLLRYLLREVPLSVRVAEPNLPLGRGLDVGDEQFENLSVEAALRDADVVVIANMHSVFRRDWPELVVGLRPGVLIADVWNMTGRKRMFYRHEPDREIEGAAGSEPNCEPNGHQDREDA</sequence>
<dbReference type="PIRSF" id="PIRSF500136">
    <property type="entry name" value="UDP_ManNAc_DH"/>
    <property type="match status" value="1"/>
</dbReference>
<dbReference type="InterPro" id="IPR001732">
    <property type="entry name" value="UDP-Glc/GDP-Man_DH_N"/>
</dbReference>
<organism evidence="7 8">
    <name type="scientific">Thiorhodovibrio frisius</name>
    <dbReference type="NCBI Taxonomy" id="631362"/>
    <lineage>
        <taxon>Bacteria</taxon>
        <taxon>Pseudomonadati</taxon>
        <taxon>Pseudomonadota</taxon>
        <taxon>Gammaproteobacteria</taxon>
        <taxon>Chromatiales</taxon>
        <taxon>Chromatiaceae</taxon>
        <taxon>Thiorhodovibrio</taxon>
    </lineage>
</organism>
<dbReference type="Pfam" id="PF03720">
    <property type="entry name" value="UDPG_MGDP_dh_C"/>
    <property type="match status" value="1"/>
</dbReference>
<evidence type="ECO:0000256" key="4">
    <source>
        <dbReference type="PIRNR" id="PIRNR000124"/>
    </source>
</evidence>
<evidence type="ECO:0000256" key="1">
    <source>
        <dbReference type="ARBA" id="ARBA00006601"/>
    </source>
</evidence>
<evidence type="ECO:0000313" key="7">
    <source>
        <dbReference type="EMBL" id="EIC22328.1"/>
    </source>
</evidence>
<dbReference type="InterPro" id="IPR017476">
    <property type="entry name" value="UDP-Glc/GDP-Man"/>
</dbReference>
<dbReference type="GO" id="GO:0016628">
    <property type="term" value="F:oxidoreductase activity, acting on the CH-CH group of donors, NAD or NADP as acceptor"/>
    <property type="evidence" value="ECO:0007669"/>
    <property type="project" value="InterPro"/>
</dbReference>
<dbReference type="Proteomes" id="UP000002964">
    <property type="component" value="Unassembled WGS sequence"/>
</dbReference>
<feature type="domain" description="UDP-glucose/GDP-mannose dehydrogenase C-terminal" evidence="6">
    <location>
        <begin position="307"/>
        <end position="410"/>
    </location>
</feature>
<dbReference type="InterPro" id="IPR028359">
    <property type="entry name" value="UDP_ManNAc/GlcNAc_DH"/>
</dbReference>
<dbReference type="SUPFAM" id="SSF51735">
    <property type="entry name" value="NAD(P)-binding Rossmann-fold domains"/>
    <property type="match status" value="1"/>
</dbReference>
<dbReference type="PANTHER" id="PTHR43491:SF2">
    <property type="entry name" value="UDP-N-ACETYL-D-MANNOSAMINE DEHYDROGENASE"/>
    <property type="match status" value="1"/>
</dbReference>
<dbReference type="HOGENOM" id="CLU_023810_3_2_6"/>
<dbReference type="InterPro" id="IPR008927">
    <property type="entry name" value="6-PGluconate_DH-like_C_sf"/>
</dbReference>
<dbReference type="GO" id="GO:0051287">
    <property type="term" value="F:NAD binding"/>
    <property type="evidence" value="ECO:0007669"/>
    <property type="project" value="InterPro"/>
</dbReference>
<dbReference type="RefSeq" id="WP_009149059.1">
    <property type="nucleotide sequence ID" value="NZ_CP121471.1"/>
</dbReference>
<dbReference type="GO" id="GO:0016616">
    <property type="term" value="F:oxidoreductase activity, acting on the CH-OH group of donors, NAD or NADP as acceptor"/>
    <property type="evidence" value="ECO:0007669"/>
    <property type="project" value="InterPro"/>
</dbReference>
<dbReference type="STRING" id="631362.Thi970DRAFT_02581"/>
<dbReference type="SMART" id="SM00984">
    <property type="entry name" value="UDPG_MGDP_dh_C"/>
    <property type="match status" value="1"/>
</dbReference>
<dbReference type="SUPFAM" id="SSF52413">
    <property type="entry name" value="UDP-glucose/GDP-mannose dehydrogenase C-terminal domain"/>
    <property type="match status" value="1"/>
</dbReference>
<evidence type="ECO:0000256" key="2">
    <source>
        <dbReference type="ARBA" id="ARBA00023002"/>
    </source>
</evidence>
<dbReference type="OrthoDB" id="9803238at2"/>
<dbReference type="PANTHER" id="PTHR43491">
    <property type="entry name" value="UDP-N-ACETYL-D-MANNOSAMINE DEHYDROGENASE"/>
    <property type="match status" value="1"/>
</dbReference>
<evidence type="ECO:0000256" key="3">
    <source>
        <dbReference type="ARBA" id="ARBA00023027"/>
    </source>
</evidence>
<proteinExistence type="inferred from homology"/>
<dbReference type="SUPFAM" id="SSF48179">
    <property type="entry name" value="6-phosphogluconate dehydrogenase C-terminal domain-like"/>
    <property type="match status" value="1"/>
</dbReference>
<name>H8Z0C0_9GAMM</name>
<evidence type="ECO:0000259" key="6">
    <source>
        <dbReference type="SMART" id="SM00984"/>
    </source>
</evidence>
<reference evidence="8" key="1">
    <citation type="submission" date="2011-06" db="EMBL/GenBank/DDBJ databases">
        <authorList>
            <consortium name="US DOE Joint Genome Institute (JGI-PGF)"/>
            <person name="Lucas S."/>
            <person name="Han J."/>
            <person name="Lapidus A."/>
            <person name="Cheng J.-F."/>
            <person name="Goodwin L."/>
            <person name="Pitluck S."/>
            <person name="Peters L."/>
            <person name="Land M.L."/>
            <person name="Hauser L."/>
            <person name="Vogl K."/>
            <person name="Liu Z."/>
            <person name="Overmann J."/>
            <person name="Frigaard N.-U."/>
            <person name="Bryant D.A."/>
            <person name="Woyke T.J."/>
        </authorList>
    </citation>
    <scope>NUCLEOTIDE SEQUENCE [LARGE SCALE GENOMIC DNA]</scope>
    <source>
        <strain evidence="8">970</strain>
    </source>
</reference>
<dbReference type="PIRSF" id="PIRSF000124">
    <property type="entry name" value="UDPglc_GDPman_dh"/>
    <property type="match status" value="1"/>
</dbReference>
<dbReference type="eggNOG" id="COG0677">
    <property type="taxonomic scope" value="Bacteria"/>
</dbReference>
<keyword evidence="8" id="KW-1185">Reference proteome</keyword>
<dbReference type="Pfam" id="PF03721">
    <property type="entry name" value="UDPG_MGDP_dh_N"/>
    <property type="match status" value="1"/>
</dbReference>
<dbReference type="Gene3D" id="3.40.50.720">
    <property type="entry name" value="NAD(P)-binding Rossmann-like Domain"/>
    <property type="match status" value="2"/>
</dbReference>
<dbReference type="EMBL" id="JH603169">
    <property type="protein sequence ID" value="EIC22328.1"/>
    <property type="molecule type" value="Genomic_DNA"/>
</dbReference>
<keyword evidence="3" id="KW-0520">NAD</keyword>
<dbReference type="GO" id="GO:0000271">
    <property type="term" value="P:polysaccharide biosynthetic process"/>
    <property type="evidence" value="ECO:0007669"/>
    <property type="project" value="InterPro"/>
</dbReference>
<dbReference type="InterPro" id="IPR036220">
    <property type="entry name" value="UDP-Glc/GDP-Man_DH_C_sf"/>
</dbReference>
<accession>H8Z0C0</accession>
<dbReference type="AlphaFoldDB" id="H8Z0C0"/>
<reference evidence="7 8" key="2">
    <citation type="submission" date="2011-11" db="EMBL/GenBank/DDBJ databases">
        <authorList>
            <consortium name="US DOE Joint Genome Institute"/>
            <person name="Lucas S."/>
            <person name="Han J."/>
            <person name="Lapidus A."/>
            <person name="Cheng J.-F."/>
            <person name="Goodwin L."/>
            <person name="Pitluck S."/>
            <person name="Peters L."/>
            <person name="Ovchinnikova G."/>
            <person name="Zhang X."/>
            <person name="Detter J.C."/>
            <person name="Han C."/>
            <person name="Tapia R."/>
            <person name="Land M."/>
            <person name="Hauser L."/>
            <person name="Kyrpides N."/>
            <person name="Ivanova N."/>
            <person name="Pagani I."/>
            <person name="Vogl K."/>
            <person name="Liu Z."/>
            <person name="Overmann J."/>
            <person name="Frigaard N.-U."/>
            <person name="Bryant D."/>
            <person name="Woyke T."/>
        </authorList>
    </citation>
    <scope>NUCLEOTIDE SEQUENCE [LARGE SCALE GENOMIC DNA]</scope>
    <source>
        <strain evidence="7 8">970</strain>
    </source>
</reference>
<feature type="region of interest" description="Disordered" evidence="5">
    <location>
        <begin position="421"/>
        <end position="444"/>
    </location>
</feature>
<dbReference type="NCBIfam" id="TIGR03026">
    <property type="entry name" value="NDP-sugDHase"/>
    <property type="match status" value="1"/>
</dbReference>
<protein>
    <submittedName>
        <fullName evidence="7">Nucleotide sugar dehydrogenase</fullName>
    </submittedName>
</protein>
<comment type="similarity">
    <text evidence="1 4">Belongs to the UDP-glucose/GDP-mannose dehydrogenase family.</text>
</comment>
<keyword evidence="2" id="KW-0560">Oxidoreductase</keyword>